<keyword evidence="2" id="KW-0812">Transmembrane</keyword>
<protein>
    <recommendedName>
        <fullName evidence="5">DUF4386 family protein</fullName>
    </recommendedName>
</protein>
<proteinExistence type="predicted"/>
<keyword evidence="4" id="KW-1185">Reference proteome</keyword>
<keyword evidence="2" id="KW-0472">Membrane</keyword>
<feature type="transmembrane region" description="Helical" evidence="2">
    <location>
        <begin position="109"/>
        <end position="132"/>
    </location>
</feature>
<name>A0A286GVD2_9ACTN</name>
<dbReference type="OrthoDB" id="5184833at2"/>
<evidence type="ECO:0008006" key="5">
    <source>
        <dbReference type="Google" id="ProtNLM"/>
    </source>
</evidence>
<sequence length="242" mass="25003">MTAEPVSPALSDTIARDAPSPRPAPIGRRTAVVCLTVGATLNLTEALIGRIVGQSGSVAGSLEAWEAQRTLATTGLVLGTLGVPFLLLGLVAMAQLLRPRMPRLGATAAVLAVVGGLGFFGIHTVGIVEAAAVDQPDRGAMVALLEATQNSALGLLVVVPFLLGMAGSVLLTSIGYLRTRVVPIWIPVVLLVFLVLDFGGFQTGPVDPHWLFVAASVGLAVVVARMTDRQWWTGRTPGAATS</sequence>
<gene>
    <name evidence="3" type="ORF">SAMN06272739_2341</name>
</gene>
<feature type="transmembrane region" description="Helical" evidence="2">
    <location>
        <begin position="76"/>
        <end position="97"/>
    </location>
</feature>
<feature type="transmembrane region" description="Helical" evidence="2">
    <location>
        <begin position="209"/>
        <end position="227"/>
    </location>
</feature>
<evidence type="ECO:0000256" key="2">
    <source>
        <dbReference type="SAM" id="Phobius"/>
    </source>
</evidence>
<dbReference type="Proteomes" id="UP000219482">
    <property type="component" value="Unassembled WGS sequence"/>
</dbReference>
<feature type="transmembrane region" description="Helical" evidence="2">
    <location>
        <begin position="152"/>
        <end position="177"/>
    </location>
</feature>
<evidence type="ECO:0000313" key="3">
    <source>
        <dbReference type="EMBL" id="SOD99495.1"/>
    </source>
</evidence>
<dbReference type="AlphaFoldDB" id="A0A286GVD2"/>
<organism evidence="3 4">
    <name type="scientific">Blastococcus haudaquaticus</name>
    <dbReference type="NCBI Taxonomy" id="1938745"/>
    <lineage>
        <taxon>Bacteria</taxon>
        <taxon>Bacillati</taxon>
        <taxon>Actinomycetota</taxon>
        <taxon>Actinomycetes</taxon>
        <taxon>Geodermatophilales</taxon>
        <taxon>Geodermatophilaceae</taxon>
        <taxon>Blastococcus</taxon>
    </lineage>
</organism>
<reference evidence="4" key="1">
    <citation type="submission" date="2017-09" db="EMBL/GenBank/DDBJ databases">
        <authorList>
            <person name="Varghese N."/>
            <person name="Submissions S."/>
        </authorList>
    </citation>
    <scope>NUCLEOTIDE SEQUENCE [LARGE SCALE GENOMIC DNA]</scope>
    <source>
        <strain evidence="4">DSM 44270</strain>
    </source>
</reference>
<feature type="region of interest" description="Disordered" evidence="1">
    <location>
        <begin position="1"/>
        <end position="23"/>
    </location>
</feature>
<feature type="transmembrane region" description="Helical" evidence="2">
    <location>
        <begin position="184"/>
        <end position="203"/>
    </location>
</feature>
<keyword evidence="2" id="KW-1133">Transmembrane helix</keyword>
<evidence type="ECO:0000313" key="4">
    <source>
        <dbReference type="Proteomes" id="UP000219482"/>
    </source>
</evidence>
<accession>A0A286GVD2</accession>
<dbReference type="EMBL" id="OCNK01000002">
    <property type="protein sequence ID" value="SOD99495.1"/>
    <property type="molecule type" value="Genomic_DNA"/>
</dbReference>
<dbReference type="RefSeq" id="WP_097184005.1">
    <property type="nucleotide sequence ID" value="NZ_OCNK01000002.1"/>
</dbReference>
<evidence type="ECO:0000256" key="1">
    <source>
        <dbReference type="SAM" id="MobiDB-lite"/>
    </source>
</evidence>